<reference evidence="1" key="1">
    <citation type="submission" date="2019-09" db="EMBL/GenBank/DDBJ databases">
        <authorList>
            <person name="Rodrigo-Torres L."/>
            <person name="Arahal R. D."/>
            <person name="Lucena T."/>
        </authorList>
    </citation>
    <scope>NUCLEOTIDE SEQUENCE</scope>
    <source>
        <strain evidence="1">ISS653</strain>
    </source>
</reference>
<organism evidence="1 2">
    <name type="scientific">Mesonia oceanica</name>
    <dbReference type="NCBI Taxonomy" id="2687242"/>
    <lineage>
        <taxon>Bacteria</taxon>
        <taxon>Pseudomonadati</taxon>
        <taxon>Bacteroidota</taxon>
        <taxon>Flavobacteriia</taxon>
        <taxon>Flavobacteriales</taxon>
        <taxon>Flavobacteriaceae</taxon>
        <taxon>Mesonia</taxon>
    </lineage>
</organism>
<evidence type="ECO:0000313" key="1">
    <source>
        <dbReference type="EMBL" id="VVV02424.1"/>
    </source>
</evidence>
<dbReference type="Proteomes" id="UP000356253">
    <property type="component" value="Unassembled WGS sequence"/>
</dbReference>
<accession>A0AC61YDH0</accession>
<keyword evidence="2" id="KW-1185">Reference proteome</keyword>
<dbReference type="EMBL" id="CABVMM010000020">
    <property type="protein sequence ID" value="VVV02424.1"/>
    <property type="molecule type" value="Genomic_DNA"/>
</dbReference>
<proteinExistence type="predicted"/>
<comment type="caution">
    <text evidence="1">The sequence shown here is derived from an EMBL/GenBank/DDBJ whole genome shotgun (WGS) entry which is preliminary data.</text>
</comment>
<sequence length="393" mass="44493">MLSQTVNTGMLYVSENTKFSSVSSFNNKPEATFYNDGRTSLYADIYNEGIFDFYNQTGILRLVGNQLQKISGQEIFTTNLYLENNTPAVAFQVNSGVNIYRDAYFILGILENRISRGRVNFLPDAIAFNASDASFVDGPVNKTGDSDFQYPIGHKNYYRPAITSMLNSVNTYNATYFLKNPGTLYELSIKESLIEKIDNNEYWEINMKTQEEVMLSLTWNSNTTPNFILNETFTQDAIHIVRWNAITQRWVDEGGVTNTSENTVTTAVQYPGIYTLALMKHEEVNPCEIVVFNAVTPNGDGFNDYLEISNEATSCARNLVVKIFNRWGVKVFETNNYGEPGQVFDGYSNGRLTVQQESQLPSGTYFYVLEYDYNQGEGLSKHQKAGYIHLSTE</sequence>
<name>A0AC61YDH0_9FLAO</name>
<protein>
    <submittedName>
        <fullName evidence="1">Uncharacterized protein</fullName>
    </submittedName>
</protein>
<gene>
    <name evidence="1" type="ORF">FVB9532_03723</name>
</gene>
<evidence type="ECO:0000313" key="2">
    <source>
        <dbReference type="Proteomes" id="UP000356253"/>
    </source>
</evidence>